<evidence type="ECO:0008006" key="4">
    <source>
        <dbReference type="Google" id="ProtNLM"/>
    </source>
</evidence>
<dbReference type="EMBL" id="BAAAZK010000002">
    <property type="protein sequence ID" value="GAA4171934.1"/>
    <property type="molecule type" value="Genomic_DNA"/>
</dbReference>
<protein>
    <recommendedName>
        <fullName evidence="4">Bacteriocin</fullName>
    </recommendedName>
</protein>
<feature type="compositionally biased region" description="Basic and acidic residues" evidence="1">
    <location>
        <begin position="1"/>
        <end position="11"/>
    </location>
</feature>
<proteinExistence type="predicted"/>
<evidence type="ECO:0000256" key="1">
    <source>
        <dbReference type="SAM" id="MobiDB-lite"/>
    </source>
</evidence>
<dbReference type="RefSeq" id="WP_346085002.1">
    <property type="nucleotide sequence ID" value="NZ_BAAAZK010000002.1"/>
</dbReference>
<accession>A0ABP7ZW71</accession>
<evidence type="ECO:0000313" key="2">
    <source>
        <dbReference type="EMBL" id="GAA4171934.1"/>
    </source>
</evidence>
<comment type="caution">
    <text evidence="2">The sequence shown here is derived from an EMBL/GenBank/DDBJ whole genome shotgun (WGS) entry which is preliminary data.</text>
</comment>
<evidence type="ECO:0000313" key="3">
    <source>
        <dbReference type="Proteomes" id="UP001500167"/>
    </source>
</evidence>
<feature type="region of interest" description="Disordered" evidence="1">
    <location>
        <begin position="1"/>
        <end position="23"/>
    </location>
</feature>
<name>A0ABP7ZW71_9SPHI</name>
<organism evidence="2 3">
    <name type="scientific">Sphingobacterium ginsenosidimutans</name>
    <dbReference type="NCBI Taxonomy" id="687845"/>
    <lineage>
        <taxon>Bacteria</taxon>
        <taxon>Pseudomonadati</taxon>
        <taxon>Bacteroidota</taxon>
        <taxon>Sphingobacteriia</taxon>
        <taxon>Sphingobacteriales</taxon>
        <taxon>Sphingobacteriaceae</taxon>
        <taxon>Sphingobacterium</taxon>
    </lineage>
</organism>
<dbReference type="Proteomes" id="UP001500167">
    <property type="component" value="Unassembled WGS sequence"/>
</dbReference>
<sequence length="80" mass="8197">MSQLSREELKAIHGGGSGSEGGAKCYTSSCSLVVSNNAGGWNTYYGDCDQGVDGCFCNIGQPVDIDITSNGGVSRCTVPN</sequence>
<reference evidence="3" key="1">
    <citation type="journal article" date="2019" name="Int. J. Syst. Evol. Microbiol.">
        <title>The Global Catalogue of Microorganisms (GCM) 10K type strain sequencing project: providing services to taxonomists for standard genome sequencing and annotation.</title>
        <authorList>
            <consortium name="The Broad Institute Genomics Platform"/>
            <consortium name="The Broad Institute Genome Sequencing Center for Infectious Disease"/>
            <person name="Wu L."/>
            <person name="Ma J."/>
        </authorList>
    </citation>
    <scope>NUCLEOTIDE SEQUENCE [LARGE SCALE GENOMIC DNA]</scope>
    <source>
        <strain evidence="3">JCM 16722</strain>
    </source>
</reference>
<gene>
    <name evidence="2" type="ORF">GCM10022218_12800</name>
</gene>
<keyword evidence="3" id="KW-1185">Reference proteome</keyword>